<dbReference type="AlphaFoldDB" id="A0A2U3IEQ4"/>
<gene>
    <name evidence="2" type="ORF">NOV72_05912</name>
</gene>
<dbReference type="EMBL" id="OGTP01000036">
    <property type="protein sequence ID" value="SPB18710.1"/>
    <property type="molecule type" value="Genomic_DNA"/>
</dbReference>
<dbReference type="Proteomes" id="UP000238169">
    <property type="component" value="Unassembled WGS sequence"/>
</dbReference>
<protein>
    <submittedName>
        <fullName evidence="2">Type II secretory pathway, pseudopilin PulG</fullName>
    </submittedName>
</protein>
<name>A0A2U3IEQ4_9BURK</name>
<organism evidence="2 3">
    <name type="scientific">Caballeronia novacaledonica</name>
    <dbReference type="NCBI Taxonomy" id="1544861"/>
    <lineage>
        <taxon>Bacteria</taxon>
        <taxon>Pseudomonadati</taxon>
        <taxon>Pseudomonadota</taxon>
        <taxon>Betaproteobacteria</taxon>
        <taxon>Burkholderiales</taxon>
        <taxon>Burkholderiaceae</taxon>
        <taxon>Caballeronia</taxon>
    </lineage>
</organism>
<evidence type="ECO:0000313" key="2">
    <source>
        <dbReference type="EMBL" id="SPB18710.1"/>
    </source>
</evidence>
<keyword evidence="1" id="KW-0812">Transmembrane</keyword>
<reference evidence="3" key="1">
    <citation type="submission" date="2018-01" db="EMBL/GenBank/DDBJ databases">
        <authorList>
            <person name="Peeters C."/>
        </authorList>
    </citation>
    <scope>NUCLEOTIDE SEQUENCE [LARGE SCALE GENOMIC DNA]</scope>
</reference>
<dbReference type="OrthoDB" id="5608857at2"/>
<keyword evidence="1" id="KW-1133">Transmembrane helix</keyword>
<dbReference type="RefSeq" id="WP_106858150.1">
    <property type="nucleotide sequence ID" value="NZ_OGTP01000036.1"/>
</dbReference>
<proteinExistence type="predicted"/>
<evidence type="ECO:0000313" key="3">
    <source>
        <dbReference type="Proteomes" id="UP000238169"/>
    </source>
</evidence>
<accession>A0A2U3IEQ4</accession>
<sequence length="160" mass="18094">MAPITARGRQRGFGMLWALMSVAIIGIYLMKIGEVWSTQAQRAKEDELLRRGDAIRAAIESYVKADKGGAFPRDFKDLTRDPRASFVRRHLRQPYDDPMTGGEWRTIRGPGGELYGVSSTSTEAPLKKDGFSDSDANFATQTSYSEWKFTYFPDRGMTRR</sequence>
<feature type="transmembrane region" description="Helical" evidence="1">
    <location>
        <begin position="12"/>
        <end position="30"/>
    </location>
</feature>
<evidence type="ECO:0000256" key="1">
    <source>
        <dbReference type="SAM" id="Phobius"/>
    </source>
</evidence>
<keyword evidence="3" id="KW-1185">Reference proteome</keyword>
<keyword evidence="1" id="KW-0472">Membrane</keyword>